<keyword evidence="2 7" id="KW-0812">Transmembrane</keyword>
<keyword evidence="5 7" id="KW-0793">Thylakoid</keyword>
<evidence type="ECO:0000256" key="6">
    <source>
        <dbReference type="ARBA" id="ARBA00023136"/>
    </source>
</evidence>
<dbReference type="AlphaFoldDB" id="A0A1C6ZVS3"/>
<evidence type="ECO:0000313" key="8">
    <source>
        <dbReference type="EMBL" id="AJB98451.1"/>
    </source>
</evidence>
<organism evidence="8">
    <name type="scientific">Helminthostachys zeylanica</name>
    <name type="common">Flowering fern</name>
    <name type="synonym">Osmunda zeylanica</name>
    <dbReference type="NCBI Taxonomy" id="41913"/>
    <lineage>
        <taxon>Eukaryota</taxon>
        <taxon>Viridiplantae</taxon>
        <taxon>Streptophyta</taxon>
        <taxon>Embryophyta</taxon>
        <taxon>Tracheophyta</taxon>
        <taxon>Polypodiopsida</taxon>
        <taxon>Ophioglossidae</taxon>
        <taxon>Ophioglossales</taxon>
        <taxon>Ophioglossaceae</taxon>
        <taxon>Helminthostachyoideae</taxon>
        <taxon>Helminthostachys</taxon>
    </lineage>
</organism>
<accession>A0A1C6ZVS3</accession>
<keyword evidence="8" id="KW-0150">Chloroplast</keyword>
<evidence type="ECO:0000256" key="2">
    <source>
        <dbReference type="ARBA" id="ARBA00022692"/>
    </source>
</evidence>
<keyword evidence="3 7" id="KW-0603">Photosystem I</keyword>
<dbReference type="Pfam" id="PF07465">
    <property type="entry name" value="PsaM"/>
    <property type="match status" value="1"/>
</dbReference>
<sequence>MTSISDGQIILALTVAFVTSVLAAGLGSESYR</sequence>
<gene>
    <name evidence="7 8" type="primary">psaM</name>
</gene>
<keyword evidence="4 7" id="KW-1133">Transmembrane helix</keyword>
<reference evidence="8" key="1">
    <citation type="submission" date="2016-11" db="EMBL/GenBank/DDBJ databases">
        <title>The chloroplast genome sequences of Ophioglossaceae.</title>
        <authorList>
            <person name="Kim H.T."/>
            <person name="Kim K.-J."/>
        </authorList>
    </citation>
    <scope>NUCLEOTIDE SEQUENCE</scope>
</reference>
<dbReference type="GO" id="GO:0009535">
    <property type="term" value="C:chloroplast thylakoid membrane"/>
    <property type="evidence" value="ECO:0007669"/>
    <property type="project" value="UniProtKB-SubCell"/>
</dbReference>
<dbReference type="GO" id="GO:0009522">
    <property type="term" value="C:photosystem I"/>
    <property type="evidence" value="ECO:0007669"/>
    <property type="project" value="UniProtKB-KW"/>
</dbReference>
<dbReference type="GO" id="GO:0015979">
    <property type="term" value="P:photosynthesis"/>
    <property type="evidence" value="ECO:0007669"/>
    <property type="project" value="UniProtKB-UniRule"/>
</dbReference>
<dbReference type="InterPro" id="IPR010010">
    <property type="entry name" value="PSI_PsaM"/>
</dbReference>
<dbReference type="SUPFAM" id="SSF81548">
    <property type="entry name" value="Subunit XII of photosystem I reaction centre, PsaM"/>
    <property type="match status" value="1"/>
</dbReference>
<proteinExistence type="inferred from homology"/>
<dbReference type="EMBL" id="KM817788">
    <property type="protein sequence ID" value="AJB98451.1"/>
    <property type="molecule type" value="Genomic_DNA"/>
</dbReference>
<comment type="similarity">
    <text evidence="7">Belongs to the PsaM family.</text>
</comment>
<dbReference type="NCBIfam" id="TIGR03053">
    <property type="entry name" value="PS_I_psaM"/>
    <property type="match status" value="1"/>
</dbReference>
<geneLocation type="chloroplast" evidence="8"/>
<comment type="subcellular location">
    <subcellularLocation>
        <location evidence="7">Plastid</location>
        <location evidence="7">Chloroplast thylakoid membrane</location>
        <topology evidence="7">Single-pass membrane protein</topology>
    </subcellularLocation>
</comment>
<evidence type="ECO:0000256" key="4">
    <source>
        <dbReference type="ARBA" id="ARBA00022989"/>
    </source>
</evidence>
<keyword evidence="6 7" id="KW-0472">Membrane</keyword>
<dbReference type="HAMAP" id="MF_00828">
    <property type="entry name" value="PSI_PsaM"/>
    <property type="match status" value="1"/>
</dbReference>
<keyword evidence="1 7" id="KW-0602">Photosynthesis</keyword>
<protein>
    <recommendedName>
        <fullName evidence="7">Photosystem I reaction center subunit XII</fullName>
    </recommendedName>
    <alternativeName>
        <fullName evidence="7">PSI-M</fullName>
    </alternativeName>
</protein>
<evidence type="ECO:0000256" key="3">
    <source>
        <dbReference type="ARBA" id="ARBA00022836"/>
    </source>
</evidence>
<evidence type="ECO:0000256" key="7">
    <source>
        <dbReference type="HAMAP-Rule" id="MF_00828"/>
    </source>
</evidence>
<keyword evidence="8" id="KW-0934">Plastid</keyword>
<evidence type="ECO:0000256" key="1">
    <source>
        <dbReference type="ARBA" id="ARBA00022531"/>
    </source>
</evidence>
<dbReference type="InterPro" id="IPR037279">
    <property type="entry name" value="PSI_PsaM_sf"/>
</dbReference>
<name>A0A1C6ZVS3_HELZY</name>
<evidence type="ECO:0000256" key="5">
    <source>
        <dbReference type="ARBA" id="ARBA00023078"/>
    </source>
</evidence>